<feature type="region of interest" description="Disordered" evidence="1">
    <location>
        <begin position="26"/>
        <end position="67"/>
    </location>
</feature>
<feature type="signal peptide" evidence="2">
    <location>
        <begin position="1"/>
        <end position="21"/>
    </location>
</feature>
<feature type="compositionally biased region" description="Basic and acidic residues" evidence="1">
    <location>
        <begin position="30"/>
        <end position="50"/>
    </location>
</feature>
<keyword evidence="2" id="KW-0732">Signal</keyword>
<dbReference type="AlphaFoldDB" id="A0A2M4B7W1"/>
<feature type="compositionally biased region" description="Polar residues" evidence="1">
    <location>
        <begin position="56"/>
        <end position="67"/>
    </location>
</feature>
<evidence type="ECO:0000256" key="2">
    <source>
        <dbReference type="SAM" id="SignalP"/>
    </source>
</evidence>
<evidence type="ECO:0000256" key="1">
    <source>
        <dbReference type="SAM" id="MobiDB-lite"/>
    </source>
</evidence>
<dbReference type="EMBL" id="GGFK01015818">
    <property type="protein sequence ID" value="MBW49139.1"/>
    <property type="molecule type" value="Transcribed_RNA"/>
</dbReference>
<protein>
    <submittedName>
        <fullName evidence="3">Putative secreted protein</fullName>
    </submittedName>
</protein>
<evidence type="ECO:0000313" key="3">
    <source>
        <dbReference type="EMBL" id="MBW49139.1"/>
    </source>
</evidence>
<proteinExistence type="predicted"/>
<name>A0A2M4B7W1_9DIPT</name>
<sequence>MAIRMLLRLMMYLMMIRYCRFCKLKKGRKERSSNRNAERKDMSIGQRERCVPVGRFSTNEQQKGLSH</sequence>
<feature type="chain" id="PRO_5014753259" evidence="2">
    <location>
        <begin position="22"/>
        <end position="67"/>
    </location>
</feature>
<accession>A0A2M4B7W1</accession>
<reference evidence="3" key="1">
    <citation type="submission" date="2018-01" db="EMBL/GenBank/DDBJ databases">
        <title>An insight into the sialome of Amazonian anophelines.</title>
        <authorList>
            <person name="Ribeiro J.M."/>
            <person name="Scarpassa V."/>
            <person name="Calvo E."/>
        </authorList>
    </citation>
    <scope>NUCLEOTIDE SEQUENCE</scope>
    <source>
        <tissue evidence="3">Salivary glands</tissue>
    </source>
</reference>
<organism evidence="3">
    <name type="scientific">Anopheles triannulatus</name>
    <dbReference type="NCBI Taxonomy" id="58253"/>
    <lineage>
        <taxon>Eukaryota</taxon>
        <taxon>Metazoa</taxon>
        <taxon>Ecdysozoa</taxon>
        <taxon>Arthropoda</taxon>
        <taxon>Hexapoda</taxon>
        <taxon>Insecta</taxon>
        <taxon>Pterygota</taxon>
        <taxon>Neoptera</taxon>
        <taxon>Endopterygota</taxon>
        <taxon>Diptera</taxon>
        <taxon>Nematocera</taxon>
        <taxon>Culicoidea</taxon>
        <taxon>Culicidae</taxon>
        <taxon>Anophelinae</taxon>
        <taxon>Anopheles</taxon>
    </lineage>
</organism>